<dbReference type="EMBL" id="FNYD01000011">
    <property type="protein sequence ID" value="SEJ99800.1"/>
    <property type="molecule type" value="Genomic_DNA"/>
</dbReference>
<evidence type="ECO:0000313" key="4">
    <source>
        <dbReference type="Proteomes" id="UP000199379"/>
    </source>
</evidence>
<dbReference type="RefSeq" id="WP_177175484.1">
    <property type="nucleotide sequence ID" value="NZ_BMGV01000011.1"/>
</dbReference>
<protein>
    <recommendedName>
        <fullName evidence="5">DUF4136 domain-containing protein</fullName>
    </recommendedName>
</protein>
<gene>
    <name evidence="3" type="ORF">SAMN05444007_1112</name>
</gene>
<evidence type="ECO:0000256" key="2">
    <source>
        <dbReference type="SAM" id="SignalP"/>
    </source>
</evidence>
<evidence type="ECO:0008006" key="5">
    <source>
        <dbReference type="Google" id="ProtNLM"/>
    </source>
</evidence>
<accession>A0A1H7DKP1</accession>
<organism evidence="3 4">
    <name type="scientific">Cribrihabitans marinus</name>
    <dbReference type="NCBI Taxonomy" id="1227549"/>
    <lineage>
        <taxon>Bacteria</taxon>
        <taxon>Pseudomonadati</taxon>
        <taxon>Pseudomonadota</taxon>
        <taxon>Alphaproteobacteria</taxon>
        <taxon>Rhodobacterales</taxon>
        <taxon>Paracoccaceae</taxon>
        <taxon>Cribrihabitans</taxon>
    </lineage>
</organism>
<evidence type="ECO:0000313" key="3">
    <source>
        <dbReference type="EMBL" id="SEJ99800.1"/>
    </source>
</evidence>
<feature type="signal peptide" evidence="2">
    <location>
        <begin position="1"/>
        <end position="26"/>
    </location>
</feature>
<keyword evidence="4" id="KW-1185">Reference proteome</keyword>
<dbReference type="STRING" id="1227549.SAMN05444007_1112"/>
<feature type="region of interest" description="Disordered" evidence="1">
    <location>
        <begin position="184"/>
        <end position="208"/>
    </location>
</feature>
<proteinExistence type="predicted"/>
<keyword evidence="2" id="KW-0732">Signal</keyword>
<sequence>MPTFRLTVLSLGLALVAACTTPEQNAAPKDLGAFDLRVNYVFADKAVKGPISRPATPQEWVAALESALEDRLGRYDGPQHYDIGVSLEGYMLAPPGVPVLYSPKSTAIVLVHVYDVQREKFLARSHQLQVFEDTTQESFVVGSGLAREREEQLSGLAENVAERIELWLAEEHAEKGWFKPRTVLGAGQDASNPAESPATRQDVLDFPL</sequence>
<feature type="chain" id="PRO_5011645536" description="DUF4136 domain-containing protein" evidence="2">
    <location>
        <begin position="27"/>
        <end position="208"/>
    </location>
</feature>
<dbReference type="AlphaFoldDB" id="A0A1H7DKP1"/>
<name>A0A1H7DKP1_9RHOB</name>
<reference evidence="3 4" key="1">
    <citation type="submission" date="2016-10" db="EMBL/GenBank/DDBJ databases">
        <authorList>
            <person name="de Groot N.N."/>
        </authorList>
    </citation>
    <scope>NUCLEOTIDE SEQUENCE [LARGE SCALE GENOMIC DNA]</scope>
    <source>
        <strain evidence="3 4">DSM 29340</strain>
    </source>
</reference>
<dbReference type="Proteomes" id="UP000199379">
    <property type="component" value="Unassembled WGS sequence"/>
</dbReference>
<evidence type="ECO:0000256" key="1">
    <source>
        <dbReference type="SAM" id="MobiDB-lite"/>
    </source>
</evidence>
<dbReference type="PROSITE" id="PS51257">
    <property type="entry name" value="PROKAR_LIPOPROTEIN"/>
    <property type="match status" value="1"/>
</dbReference>